<evidence type="ECO:0000259" key="2">
    <source>
        <dbReference type="Pfam" id="PF12697"/>
    </source>
</evidence>
<evidence type="ECO:0000313" key="4">
    <source>
        <dbReference type="Proteomes" id="UP000052167"/>
    </source>
</evidence>
<dbReference type="PANTHER" id="PTHR37017:SF11">
    <property type="entry name" value="ESTERASE_LIPASE_THIOESTERASE DOMAIN-CONTAINING PROTEIN"/>
    <property type="match status" value="1"/>
</dbReference>
<comment type="caution">
    <text evidence="3">The sequence shown here is derived from an EMBL/GenBank/DDBJ whole genome shotgun (WGS) entry which is preliminary data.</text>
</comment>
<proteinExistence type="predicted"/>
<accession>A0A922P2A9</accession>
<feature type="chain" id="PRO_5037530083" evidence="1">
    <location>
        <begin position="23"/>
        <end position="252"/>
    </location>
</feature>
<organism evidence="3 4">
    <name type="scientific">Pseudorhizobium pelagicum</name>
    <dbReference type="NCBI Taxonomy" id="1509405"/>
    <lineage>
        <taxon>Bacteria</taxon>
        <taxon>Pseudomonadati</taxon>
        <taxon>Pseudomonadota</taxon>
        <taxon>Alphaproteobacteria</taxon>
        <taxon>Hyphomicrobiales</taxon>
        <taxon>Rhizobiaceae</taxon>
        <taxon>Rhizobium/Agrobacterium group</taxon>
        <taxon>Pseudorhizobium</taxon>
    </lineage>
</organism>
<dbReference type="PANTHER" id="PTHR37017">
    <property type="entry name" value="AB HYDROLASE-1 DOMAIN-CONTAINING PROTEIN-RELATED"/>
    <property type="match status" value="1"/>
</dbReference>
<dbReference type="Gene3D" id="3.40.50.1820">
    <property type="entry name" value="alpha/beta hydrolase"/>
    <property type="match status" value="1"/>
</dbReference>
<dbReference type="InterPro" id="IPR029058">
    <property type="entry name" value="AB_hydrolase_fold"/>
</dbReference>
<gene>
    <name evidence="3" type="ORF">GV68_20815</name>
</gene>
<dbReference type="SUPFAM" id="SSF53474">
    <property type="entry name" value="alpha/beta-Hydrolases"/>
    <property type="match status" value="1"/>
</dbReference>
<sequence length="252" mass="26991">MTMMRLLASALFVLSVSGPASADGPASAGASNVVLVHGGSTDGSGWKDVFHILRAKGLAVTVVALPHTSLEDDIAATRLAIDVQSGPTVLVGHSYGGAVITEAGVAPNVKALVYVAALQPDKGESLAEISSRFPMGIDSKMLDDERFVPSPASYHEMIGADLPRDITDFMAASAKPMRVDTFQMRFQNAAWHDKPSFGIVTTEDKVLSPDFLRWMYQRTDTKVTEVKSSHMVYMSHPQETADVILEAANSVK</sequence>
<keyword evidence="1" id="KW-0732">Signal</keyword>
<keyword evidence="4" id="KW-1185">Reference proteome</keyword>
<feature type="domain" description="AB hydrolase-1" evidence="2">
    <location>
        <begin position="33"/>
        <end position="243"/>
    </location>
</feature>
<dbReference type="Pfam" id="PF12697">
    <property type="entry name" value="Abhydrolase_6"/>
    <property type="match status" value="1"/>
</dbReference>
<dbReference type="Proteomes" id="UP000052167">
    <property type="component" value="Unassembled WGS sequence"/>
</dbReference>
<dbReference type="InterPro" id="IPR000073">
    <property type="entry name" value="AB_hydrolase_1"/>
</dbReference>
<dbReference type="AlphaFoldDB" id="A0A922P2A9"/>
<evidence type="ECO:0000313" key="3">
    <source>
        <dbReference type="EMBL" id="KEQ09799.1"/>
    </source>
</evidence>
<keyword evidence="3" id="KW-0378">Hydrolase</keyword>
<dbReference type="EMBL" id="JOKJ01000005">
    <property type="protein sequence ID" value="KEQ09799.1"/>
    <property type="molecule type" value="Genomic_DNA"/>
</dbReference>
<dbReference type="GO" id="GO:0016787">
    <property type="term" value="F:hydrolase activity"/>
    <property type="evidence" value="ECO:0007669"/>
    <property type="project" value="UniProtKB-KW"/>
</dbReference>
<protein>
    <submittedName>
        <fullName evidence="3">Hydrolase</fullName>
    </submittedName>
</protein>
<name>A0A922P2A9_9HYPH</name>
<feature type="signal peptide" evidence="1">
    <location>
        <begin position="1"/>
        <end position="22"/>
    </location>
</feature>
<reference evidence="3 4" key="1">
    <citation type="submission" date="2014-06" db="EMBL/GenBank/DDBJ databases">
        <title>Rhizobium pelagicum/R2-400B4.</title>
        <authorList>
            <person name="Kimes N.E."/>
            <person name="Lopez-Perez M."/>
        </authorList>
    </citation>
    <scope>NUCLEOTIDE SEQUENCE [LARGE SCALE GENOMIC DNA]</scope>
    <source>
        <strain evidence="3 4">R2-400B4</strain>
    </source>
</reference>
<dbReference type="InterPro" id="IPR052897">
    <property type="entry name" value="Sec-Metab_Biosynth_Hydrolase"/>
</dbReference>
<evidence type="ECO:0000256" key="1">
    <source>
        <dbReference type="SAM" id="SignalP"/>
    </source>
</evidence>